<comment type="caution">
    <text evidence="2">The sequence shown here is derived from an EMBL/GenBank/DDBJ whole genome shotgun (WGS) entry which is preliminary data.</text>
</comment>
<organism evidence="2 3">
    <name type="scientific">Gracilibacillus dipsosauri</name>
    <dbReference type="NCBI Taxonomy" id="178340"/>
    <lineage>
        <taxon>Bacteria</taxon>
        <taxon>Bacillati</taxon>
        <taxon>Bacillota</taxon>
        <taxon>Bacilli</taxon>
        <taxon>Bacillales</taxon>
        <taxon>Bacillaceae</taxon>
        <taxon>Gracilibacillus</taxon>
    </lineage>
</organism>
<proteinExistence type="predicted"/>
<dbReference type="InterPro" id="IPR016624">
    <property type="entry name" value="UCP014753"/>
</dbReference>
<sequence>MTDDRSYWLNNMLAIAEPLITELERETLKENMPVEQIPGSNREAFSHLEGFARLLNGMAPWLERQAEDPAEEKLRLTYIARIQKCLEHATDPASKDYMNFGESGQPLVDSAFLAQAIHRAPEVLWKQLDASVQKNILQALKATRNTKPVFSNWLLFSAIIEAVLYELGEVDWDAMRIDYAIKQFEQWYVGDGMYSDGASFHFDYYNSYVIHPMLLDIVDIVGKHDQGWSDSKKKIKERALQYTRILERMISPEGTFPVIGRSIAYRFGAFHHLANQVLREELPEELAFGQLRAGLTAVLRTTFRNSDLFDEKSWLQIGLAGHQPELGEFYISTGSLYLCSFLFLPLGLSQRHPFWQEEADMWTNKKAWSSQRVAIYHSLD</sequence>
<evidence type="ECO:0000313" key="3">
    <source>
        <dbReference type="Proteomes" id="UP000245624"/>
    </source>
</evidence>
<evidence type="ECO:0000259" key="1">
    <source>
        <dbReference type="Pfam" id="PF10022"/>
    </source>
</evidence>
<accession>A0A317KUI6</accession>
<dbReference type="InterPro" id="IPR049349">
    <property type="entry name" value="DUF2264_N"/>
</dbReference>
<feature type="domain" description="DUF2264" evidence="1">
    <location>
        <begin position="4"/>
        <end position="361"/>
    </location>
</feature>
<evidence type="ECO:0000313" key="2">
    <source>
        <dbReference type="EMBL" id="PWU67192.1"/>
    </source>
</evidence>
<dbReference type="Proteomes" id="UP000245624">
    <property type="component" value="Unassembled WGS sequence"/>
</dbReference>
<dbReference type="PANTHER" id="PTHR35339:SF3">
    <property type="entry name" value="DUF2264 DOMAIN-CONTAINING PROTEIN"/>
    <property type="match status" value="1"/>
</dbReference>
<reference evidence="2 3" key="1">
    <citation type="submission" date="2018-05" db="EMBL/GenBank/DDBJ databases">
        <title>Genomic analysis of Gracilibacillus dipsosauri DD1 reveals novel features of a salt-tolerant amylase.</title>
        <authorList>
            <person name="Deutch C.E."/>
            <person name="Yang S."/>
        </authorList>
    </citation>
    <scope>NUCLEOTIDE SEQUENCE [LARGE SCALE GENOMIC DNA]</scope>
    <source>
        <strain evidence="2 3">DD1</strain>
    </source>
</reference>
<dbReference type="OrthoDB" id="9813465at2"/>
<dbReference type="Pfam" id="PF10022">
    <property type="entry name" value="DUF2264"/>
    <property type="match status" value="1"/>
</dbReference>
<dbReference type="PANTHER" id="PTHR35339">
    <property type="entry name" value="LINALOOL DEHYDRATASE_ISOMERASE DOMAIN-CONTAINING PROTEIN"/>
    <property type="match status" value="1"/>
</dbReference>
<name>A0A317KUI6_9BACI</name>
<dbReference type="RefSeq" id="WP_109985290.1">
    <property type="nucleotide sequence ID" value="NZ_QGTD01000018.1"/>
</dbReference>
<gene>
    <name evidence="2" type="ORF">DLJ74_16600</name>
</gene>
<protein>
    <recommendedName>
        <fullName evidence="1">DUF2264 domain-containing protein</fullName>
    </recommendedName>
</protein>
<dbReference type="PIRSF" id="PIRSF014753">
    <property type="entry name" value="UCP014753"/>
    <property type="match status" value="1"/>
</dbReference>
<keyword evidence="3" id="KW-1185">Reference proteome</keyword>
<dbReference type="EMBL" id="QGTD01000018">
    <property type="protein sequence ID" value="PWU67192.1"/>
    <property type="molecule type" value="Genomic_DNA"/>
</dbReference>
<dbReference type="AlphaFoldDB" id="A0A317KUI6"/>